<evidence type="ECO:0000256" key="7">
    <source>
        <dbReference type="SAM" id="Phobius"/>
    </source>
</evidence>
<keyword evidence="9" id="KW-1185">Reference proteome</keyword>
<protein>
    <submittedName>
        <fullName evidence="8">MATE family efflux transporter</fullName>
    </submittedName>
</protein>
<dbReference type="EMBL" id="CP136862">
    <property type="protein sequence ID" value="WOJ88095.1"/>
    <property type="molecule type" value="Genomic_DNA"/>
</dbReference>
<feature type="transmembrane region" description="Helical" evidence="7">
    <location>
        <begin position="419"/>
        <end position="440"/>
    </location>
</feature>
<feature type="transmembrane region" description="Helical" evidence="7">
    <location>
        <begin position="65"/>
        <end position="86"/>
    </location>
</feature>
<feature type="transmembrane region" description="Helical" evidence="7">
    <location>
        <begin position="199"/>
        <end position="220"/>
    </location>
</feature>
<dbReference type="InterPro" id="IPR002528">
    <property type="entry name" value="MATE_fam"/>
</dbReference>
<dbReference type="PANTHER" id="PTHR43549:SF2">
    <property type="entry name" value="MULTIDRUG RESISTANCE PROTEIN NORM-RELATED"/>
    <property type="match status" value="1"/>
</dbReference>
<gene>
    <name evidence="8" type="ORF">RZS28_09520</name>
</gene>
<evidence type="ECO:0000256" key="3">
    <source>
        <dbReference type="ARBA" id="ARBA00022475"/>
    </source>
</evidence>
<feature type="transmembrane region" description="Helical" evidence="7">
    <location>
        <begin position="241"/>
        <end position="263"/>
    </location>
</feature>
<keyword evidence="6 7" id="KW-0472">Membrane</keyword>
<evidence type="ECO:0000313" key="9">
    <source>
        <dbReference type="Proteomes" id="UP001626536"/>
    </source>
</evidence>
<dbReference type="Proteomes" id="UP001626536">
    <property type="component" value="Chromosome"/>
</dbReference>
<dbReference type="NCBIfam" id="TIGR00797">
    <property type="entry name" value="matE"/>
    <property type="match status" value="1"/>
</dbReference>
<evidence type="ECO:0000256" key="1">
    <source>
        <dbReference type="ARBA" id="ARBA00004429"/>
    </source>
</evidence>
<accession>A0ABZ0HP25</accession>
<feature type="transmembrane region" description="Helical" evidence="7">
    <location>
        <begin position="140"/>
        <end position="161"/>
    </location>
</feature>
<dbReference type="RefSeq" id="WP_407337532.1">
    <property type="nucleotide sequence ID" value="NZ_CP136862.1"/>
</dbReference>
<evidence type="ECO:0000256" key="2">
    <source>
        <dbReference type="ARBA" id="ARBA00022448"/>
    </source>
</evidence>
<dbReference type="PANTHER" id="PTHR43549">
    <property type="entry name" value="MULTIDRUG RESISTANCE PROTEIN YPNP-RELATED"/>
    <property type="match status" value="1"/>
</dbReference>
<dbReference type="Pfam" id="PF01554">
    <property type="entry name" value="MatE"/>
    <property type="match status" value="2"/>
</dbReference>
<feature type="transmembrane region" description="Helical" evidence="7">
    <location>
        <begin position="98"/>
        <end position="120"/>
    </location>
</feature>
<feature type="transmembrane region" description="Helical" evidence="7">
    <location>
        <begin position="21"/>
        <end position="45"/>
    </location>
</feature>
<feature type="transmembrane region" description="Helical" evidence="7">
    <location>
        <begin position="356"/>
        <end position="380"/>
    </location>
</feature>
<dbReference type="InterPro" id="IPR048279">
    <property type="entry name" value="MdtK-like"/>
</dbReference>
<feature type="transmembrane region" description="Helical" evidence="7">
    <location>
        <begin position="283"/>
        <end position="306"/>
    </location>
</feature>
<dbReference type="InterPro" id="IPR052031">
    <property type="entry name" value="Membrane_Transporter-Flippase"/>
</dbReference>
<sequence>MTSGSLLTRAIFTEGSTMRHVLVMTGTASVGLMSIFLVDLLSLIYVSRLGDPNLTAAVGYATQVLFFSVSINIGLSIAIGALVARAIGAGDWPDAQRLAASGLVHVVIVAGLVSCVALPLRREILILFGARGEALDVGATFLAITLPATIFLGLGMSLASLLRAVGDARRAMFVTLSGAIVTACLDPIFIFGFGLGVDGAAIVTLISRFVLLAVGLHGAVRKHGLVGRPYREAVIYDLPAMMTIAVPAILTNLAAPVANAYSMRIFSHFGEAVVAAFAINDRVTPFAFGVLFALSGSVGPIMAQNLGARLIRRVRQTLTNSFVFSAIYVVIVSALLREAAPIVIDIFNARGETAELVRFFCAYAGPLWLFLGGIFVANAAFNNLGFPLLSTLFNWGRATLGVIPFVTIGAARFGPEGGFIGLIAGSAMFGIGAVAAAYFVTAKLAKRPKGA</sequence>
<feature type="transmembrane region" description="Helical" evidence="7">
    <location>
        <begin position="173"/>
        <end position="193"/>
    </location>
</feature>
<name>A0ABZ0HP25_9HYPH</name>
<evidence type="ECO:0000256" key="6">
    <source>
        <dbReference type="ARBA" id="ARBA00023136"/>
    </source>
</evidence>
<comment type="subcellular location">
    <subcellularLocation>
        <location evidence="1">Cell inner membrane</location>
        <topology evidence="1">Multi-pass membrane protein</topology>
    </subcellularLocation>
</comment>
<keyword evidence="3" id="KW-1003">Cell membrane</keyword>
<dbReference type="PIRSF" id="PIRSF006603">
    <property type="entry name" value="DinF"/>
    <property type="match status" value="1"/>
</dbReference>
<evidence type="ECO:0000256" key="4">
    <source>
        <dbReference type="ARBA" id="ARBA00022692"/>
    </source>
</evidence>
<feature type="transmembrane region" description="Helical" evidence="7">
    <location>
        <begin position="318"/>
        <end position="336"/>
    </location>
</feature>
<feature type="transmembrane region" description="Helical" evidence="7">
    <location>
        <begin position="392"/>
        <end position="413"/>
    </location>
</feature>
<keyword evidence="5 7" id="KW-1133">Transmembrane helix</keyword>
<keyword evidence="2" id="KW-0813">Transport</keyword>
<reference evidence="8 9" key="1">
    <citation type="submission" date="2023-10" db="EMBL/GenBank/DDBJ databases">
        <title>Novel methanotroph of the genus Methylocapsa from a subarctic wetland.</title>
        <authorList>
            <person name="Belova S.E."/>
            <person name="Oshkin I.Y."/>
            <person name="Miroshnikov K."/>
            <person name="Dedysh S.N."/>
        </authorList>
    </citation>
    <scope>NUCLEOTIDE SEQUENCE [LARGE SCALE GENOMIC DNA]</scope>
    <source>
        <strain evidence="8 9">RX1</strain>
    </source>
</reference>
<evidence type="ECO:0000313" key="8">
    <source>
        <dbReference type="EMBL" id="WOJ88095.1"/>
    </source>
</evidence>
<organism evidence="8 9">
    <name type="scientific">Methylocapsa polymorpha</name>
    <dbReference type="NCBI Taxonomy" id="3080828"/>
    <lineage>
        <taxon>Bacteria</taxon>
        <taxon>Pseudomonadati</taxon>
        <taxon>Pseudomonadota</taxon>
        <taxon>Alphaproteobacteria</taxon>
        <taxon>Hyphomicrobiales</taxon>
        <taxon>Beijerinckiaceae</taxon>
        <taxon>Methylocapsa</taxon>
    </lineage>
</organism>
<evidence type="ECO:0000256" key="5">
    <source>
        <dbReference type="ARBA" id="ARBA00022989"/>
    </source>
</evidence>
<proteinExistence type="predicted"/>
<keyword evidence="4 7" id="KW-0812">Transmembrane</keyword>